<feature type="transmembrane region" description="Helical" evidence="7">
    <location>
        <begin position="47"/>
        <end position="67"/>
    </location>
</feature>
<keyword evidence="4" id="KW-0029">Amino-acid transport</keyword>
<feature type="transmembrane region" description="Helical" evidence="7">
    <location>
        <begin position="233"/>
        <end position="256"/>
    </location>
</feature>
<keyword evidence="10" id="KW-1185">Reference proteome</keyword>
<dbReference type="AlphaFoldDB" id="A0A1M6IKB3"/>
<gene>
    <name evidence="9" type="ORF">SAMN02745219_02357</name>
</gene>
<evidence type="ECO:0000256" key="2">
    <source>
        <dbReference type="ARBA" id="ARBA00022448"/>
    </source>
</evidence>
<dbReference type="InterPro" id="IPR004840">
    <property type="entry name" value="Amino_acid_permease_CS"/>
</dbReference>
<sequence length="485" mass="52409">MTGKNLQQFCTELGADEGASAELAVDLKLAAGTEAVRMGVAAREIGTLEIIMIGLAGVIGAGIFVASGIPVRIAGPAAVLSYLAGALVVIPVMLYLAEMEAAWPSTGAFSDYANRYLGPLMGFVTGWMYWSSGVLGMATEVTASALLMHWWLPGWPLWLFSLFFSLLITGINLLDIRGFTRIEGLFSGIKIMALFLFILVGLTVLSGLWPGLAPVGTVNYFAYGGFFPQGVKGVFASLLLVIFAYSGIQVVCMTAAQATNPRHTIPRAVIGTGLTVTFLYTGAIFVLVGLLPWFTVPVASSPFVTVLERLRIPFGSHLLNAIIITAVLSSMNTTMFGVTRMLKSLAERHEAPRFLLKTDRRGIPTRALAASSIFLSIAVILAYLLPQKVFLYVASATGFISLFNWAVITITYIRFRQKLPRFKAPFTVPGYPYLPYTSLLLLLVVVASVPLARGQIPGMVSGLLLAIAYAMVFFLFVRRRYKATA</sequence>
<feature type="transmembrane region" description="Helical" evidence="7">
    <location>
        <begin position="390"/>
        <end position="413"/>
    </location>
</feature>
<dbReference type="PIRSF" id="PIRSF006060">
    <property type="entry name" value="AA_transporter"/>
    <property type="match status" value="1"/>
</dbReference>
<feature type="transmembrane region" description="Helical" evidence="7">
    <location>
        <begin position="433"/>
        <end position="452"/>
    </location>
</feature>
<protein>
    <submittedName>
        <fullName evidence="9">GABA permease</fullName>
    </submittedName>
</protein>
<feature type="transmembrane region" description="Helical" evidence="7">
    <location>
        <begin position="116"/>
        <end position="135"/>
    </location>
</feature>
<dbReference type="PANTHER" id="PTHR43495">
    <property type="entry name" value="GABA PERMEASE"/>
    <property type="match status" value="1"/>
</dbReference>
<evidence type="ECO:0000256" key="6">
    <source>
        <dbReference type="ARBA" id="ARBA00023136"/>
    </source>
</evidence>
<keyword evidence="6 7" id="KW-0472">Membrane</keyword>
<dbReference type="Pfam" id="PF00324">
    <property type="entry name" value="AA_permease"/>
    <property type="match status" value="1"/>
</dbReference>
<dbReference type="GO" id="GO:0055085">
    <property type="term" value="P:transmembrane transport"/>
    <property type="evidence" value="ECO:0007669"/>
    <property type="project" value="InterPro"/>
</dbReference>
<evidence type="ECO:0000259" key="8">
    <source>
        <dbReference type="Pfam" id="PF00324"/>
    </source>
</evidence>
<feature type="transmembrane region" description="Helical" evidence="7">
    <location>
        <begin position="268"/>
        <end position="294"/>
    </location>
</feature>
<proteinExistence type="predicted"/>
<feature type="domain" description="Amino acid permease/ SLC12A" evidence="8">
    <location>
        <begin position="50"/>
        <end position="453"/>
    </location>
</feature>
<feature type="transmembrane region" description="Helical" evidence="7">
    <location>
        <begin position="458"/>
        <end position="477"/>
    </location>
</feature>
<feature type="transmembrane region" description="Helical" evidence="7">
    <location>
        <begin position="155"/>
        <end position="174"/>
    </location>
</feature>
<organism evidence="9 10">
    <name type="scientific">Desulfofundulus thermosubterraneus DSM 16057</name>
    <dbReference type="NCBI Taxonomy" id="1121432"/>
    <lineage>
        <taxon>Bacteria</taxon>
        <taxon>Bacillati</taxon>
        <taxon>Bacillota</taxon>
        <taxon>Clostridia</taxon>
        <taxon>Eubacteriales</taxon>
        <taxon>Peptococcaceae</taxon>
        <taxon>Desulfofundulus</taxon>
    </lineage>
</organism>
<dbReference type="Gene3D" id="1.20.1740.10">
    <property type="entry name" value="Amino acid/polyamine transporter I"/>
    <property type="match status" value="1"/>
</dbReference>
<dbReference type="EMBL" id="FQZM01000029">
    <property type="protein sequence ID" value="SHJ34817.1"/>
    <property type="molecule type" value="Genomic_DNA"/>
</dbReference>
<dbReference type="OrthoDB" id="9780162at2"/>
<evidence type="ECO:0000313" key="10">
    <source>
        <dbReference type="Proteomes" id="UP000184529"/>
    </source>
</evidence>
<evidence type="ECO:0000313" key="9">
    <source>
        <dbReference type="EMBL" id="SHJ34817.1"/>
    </source>
</evidence>
<evidence type="ECO:0000256" key="3">
    <source>
        <dbReference type="ARBA" id="ARBA00022692"/>
    </source>
</evidence>
<keyword evidence="5 7" id="KW-1133">Transmembrane helix</keyword>
<dbReference type="InterPro" id="IPR004841">
    <property type="entry name" value="AA-permease/SLC12A_dom"/>
</dbReference>
<dbReference type="GO" id="GO:0016020">
    <property type="term" value="C:membrane"/>
    <property type="evidence" value="ECO:0007669"/>
    <property type="project" value="UniProtKB-SubCell"/>
</dbReference>
<reference evidence="10" key="1">
    <citation type="submission" date="2016-11" db="EMBL/GenBank/DDBJ databases">
        <authorList>
            <person name="Varghese N."/>
            <person name="Submissions S."/>
        </authorList>
    </citation>
    <scope>NUCLEOTIDE SEQUENCE [LARGE SCALE GENOMIC DNA]</scope>
    <source>
        <strain evidence="10">DSM 16057</strain>
    </source>
</reference>
<evidence type="ECO:0000256" key="1">
    <source>
        <dbReference type="ARBA" id="ARBA00004141"/>
    </source>
</evidence>
<keyword evidence="3 7" id="KW-0812">Transmembrane</keyword>
<evidence type="ECO:0000256" key="7">
    <source>
        <dbReference type="SAM" id="Phobius"/>
    </source>
</evidence>
<feature type="transmembrane region" description="Helical" evidence="7">
    <location>
        <begin position="194"/>
        <end position="213"/>
    </location>
</feature>
<keyword evidence="2" id="KW-0813">Transport</keyword>
<feature type="transmembrane region" description="Helical" evidence="7">
    <location>
        <begin position="314"/>
        <end position="342"/>
    </location>
</feature>
<comment type="subcellular location">
    <subcellularLocation>
        <location evidence="1">Membrane</location>
        <topology evidence="1">Multi-pass membrane protein</topology>
    </subcellularLocation>
</comment>
<evidence type="ECO:0000256" key="5">
    <source>
        <dbReference type="ARBA" id="ARBA00022989"/>
    </source>
</evidence>
<name>A0A1M6IKB3_9FIRM</name>
<feature type="transmembrane region" description="Helical" evidence="7">
    <location>
        <begin position="73"/>
        <end position="96"/>
    </location>
</feature>
<feature type="transmembrane region" description="Helical" evidence="7">
    <location>
        <begin position="363"/>
        <end position="384"/>
    </location>
</feature>
<dbReference type="PANTHER" id="PTHR43495:SF5">
    <property type="entry name" value="GAMMA-AMINOBUTYRIC ACID PERMEASE"/>
    <property type="match status" value="1"/>
</dbReference>
<dbReference type="PROSITE" id="PS00218">
    <property type="entry name" value="AMINO_ACID_PERMEASE_1"/>
    <property type="match status" value="1"/>
</dbReference>
<dbReference type="RefSeq" id="WP_072869833.1">
    <property type="nucleotide sequence ID" value="NZ_FQZM01000029.1"/>
</dbReference>
<evidence type="ECO:0000256" key="4">
    <source>
        <dbReference type="ARBA" id="ARBA00022970"/>
    </source>
</evidence>
<dbReference type="Proteomes" id="UP000184529">
    <property type="component" value="Unassembled WGS sequence"/>
</dbReference>
<dbReference type="STRING" id="1121432.SAMN02745219_02357"/>
<dbReference type="GO" id="GO:0006865">
    <property type="term" value="P:amino acid transport"/>
    <property type="evidence" value="ECO:0007669"/>
    <property type="project" value="UniProtKB-KW"/>
</dbReference>
<accession>A0A1M6IKB3</accession>
<dbReference type="FunFam" id="1.20.1740.10:FF:000001">
    <property type="entry name" value="Amino acid permease"/>
    <property type="match status" value="1"/>
</dbReference>